<dbReference type="PANTHER" id="PTHR33332">
    <property type="entry name" value="REVERSE TRANSCRIPTASE DOMAIN-CONTAINING PROTEIN"/>
    <property type="match status" value="1"/>
</dbReference>
<accession>A0ABC9W4F4</accession>
<reference evidence="1 2" key="1">
    <citation type="submission" date="2024-06" db="EMBL/GenBank/DDBJ databases">
        <title>The draft genome of Grus japonensis, version 3.</title>
        <authorList>
            <person name="Nabeshima K."/>
            <person name="Suzuki S."/>
            <person name="Onuma M."/>
        </authorList>
    </citation>
    <scope>NUCLEOTIDE SEQUENCE [LARGE SCALE GENOMIC DNA]</scope>
    <source>
        <strain evidence="1 2">451A</strain>
    </source>
</reference>
<dbReference type="AlphaFoldDB" id="A0ABC9W4F4"/>
<evidence type="ECO:0000313" key="2">
    <source>
        <dbReference type="Proteomes" id="UP001623348"/>
    </source>
</evidence>
<proteinExistence type="predicted"/>
<name>A0ABC9W4F4_GRUJA</name>
<organism evidence="1 2">
    <name type="scientific">Grus japonensis</name>
    <name type="common">Japanese crane</name>
    <name type="synonym">Red-crowned crane</name>
    <dbReference type="NCBI Taxonomy" id="30415"/>
    <lineage>
        <taxon>Eukaryota</taxon>
        <taxon>Metazoa</taxon>
        <taxon>Chordata</taxon>
        <taxon>Craniata</taxon>
        <taxon>Vertebrata</taxon>
        <taxon>Euteleostomi</taxon>
        <taxon>Archelosauria</taxon>
        <taxon>Archosauria</taxon>
        <taxon>Dinosauria</taxon>
        <taxon>Saurischia</taxon>
        <taxon>Theropoda</taxon>
        <taxon>Coelurosauria</taxon>
        <taxon>Aves</taxon>
        <taxon>Neognathae</taxon>
        <taxon>Neoaves</taxon>
        <taxon>Gruiformes</taxon>
        <taxon>Gruidae</taxon>
        <taxon>Grus</taxon>
    </lineage>
</organism>
<keyword evidence="2" id="KW-1185">Reference proteome</keyword>
<sequence length="151" mass="16384">MRFNKAKCRVLHMGQSNSWYHYRLGDEGIESSPAGKDLGVLVDEKLNMSRQCALAAQKANRVLGCIKRGVLIPEVAPTHVQDPALGLVEPHEVHVGPLLKLVLALLDGILSLWCVDSTTQLGVVCKLAEGALDPMMSLMMILNSTGPDMEP</sequence>
<protein>
    <submittedName>
        <fullName evidence="1">Uncharacterized protein</fullName>
    </submittedName>
</protein>
<gene>
    <name evidence="1" type="ORF">GRJ2_000459300</name>
</gene>
<dbReference type="Proteomes" id="UP001623348">
    <property type="component" value="Unassembled WGS sequence"/>
</dbReference>
<evidence type="ECO:0000313" key="1">
    <source>
        <dbReference type="EMBL" id="GAB0179940.1"/>
    </source>
</evidence>
<dbReference type="EMBL" id="BAAFJT010000001">
    <property type="protein sequence ID" value="GAB0179940.1"/>
    <property type="molecule type" value="Genomic_DNA"/>
</dbReference>
<comment type="caution">
    <text evidence="1">The sequence shown here is derived from an EMBL/GenBank/DDBJ whole genome shotgun (WGS) entry which is preliminary data.</text>
</comment>
<dbReference type="PRINTS" id="PR01345">
    <property type="entry name" value="CERVTRCPTASE"/>
</dbReference>